<reference evidence="1" key="1">
    <citation type="submission" date="2016-05" db="EMBL/GenBank/DDBJ databases">
        <authorList>
            <person name="Lavstsen T."/>
            <person name="Jespersen J.S."/>
        </authorList>
    </citation>
    <scope>NUCLEOTIDE SEQUENCE</scope>
    <source>
        <tissue evidence="1">Brain</tissue>
    </source>
</reference>
<evidence type="ECO:0000313" key="1">
    <source>
        <dbReference type="EMBL" id="SBS17454.1"/>
    </source>
</evidence>
<proteinExistence type="predicted"/>
<feature type="non-terminal residue" evidence="1">
    <location>
        <position position="1"/>
    </location>
</feature>
<accession>A0A1A8SIF5</accession>
<protein>
    <submittedName>
        <fullName evidence="1">Uncharacterized protein</fullName>
    </submittedName>
</protein>
<name>A0A1A8SIF5_9TELE</name>
<sequence>CMVEALCTLCIEALIARFNFFLFDLVPNIDGPSILCERSQYISPSLQTSGAHFLTRNMANLSIVAINWALCHVVRVEMVDQVWWRVPGGRRAGTD</sequence>
<reference evidence="1" key="2">
    <citation type="submission" date="2016-06" db="EMBL/GenBank/DDBJ databases">
        <title>The genome of a short-lived fish provides insights into sex chromosome evolution and the genetic control of aging.</title>
        <authorList>
            <person name="Reichwald K."/>
            <person name="Felder M."/>
            <person name="Petzold A."/>
            <person name="Koch P."/>
            <person name="Groth M."/>
            <person name="Platzer M."/>
        </authorList>
    </citation>
    <scope>NUCLEOTIDE SEQUENCE</scope>
    <source>
        <tissue evidence="1">Brain</tissue>
    </source>
</reference>
<dbReference type="EMBL" id="HAEI01014985">
    <property type="protein sequence ID" value="SBS17454.1"/>
    <property type="molecule type" value="Transcribed_RNA"/>
</dbReference>
<dbReference type="AlphaFoldDB" id="A0A1A8SIF5"/>
<organism evidence="1">
    <name type="scientific">Nothobranchius rachovii</name>
    <name type="common">bluefin notho</name>
    <dbReference type="NCBI Taxonomy" id="451742"/>
    <lineage>
        <taxon>Eukaryota</taxon>
        <taxon>Metazoa</taxon>
        <taxon>Chordata</taxon>
        <taxon>Craniata</taxon>
        <taxon>Vertebrata</taxon>
        <taxon>Euteleostomi</taxon>
        <taxon>Actinopterygii</taxon>
        <taxon>Neopterygii</taxon>
        <taxon>Teleostei</taxon>
        <taxon>Neoteleostei</taxon>
        <taxon>Acanthomorphata</taxon>
        <taxon>Ovalentaria</taxon>
        <taxon>Atherinomorphae</taxon>
        <taxon>Cyprinodontiformes</taxon>
        <taxon>Nothobranchiidae</taxon>
        <taxon>Nothobranchius</taxon>
    </lineage>
</organism>
<gene>
    <name evidence="1" type="primary">Nfu_g_1_025782</name>
</gene>
<feature type="non-terminal residue" evidence="1">
    <location>
        <position position="95"/>
    </location>
</feature>